<dbReference type="AlphaFoldDB" id="A0A0N8NYZ2"/>
<accession>A0A0N8NYZ2</accession>
<dbReference type="Pfam" id="PF06109">
    <property type="entry name" value="HlyE"/>
    <property type="match status" value="1"/>
</dbReference>
<organism evidence="1 2">
    <name type="scientific">Drosophila ananassae</name>
    <name type="common">Fruit fly</name>
    <dbReference type="NCBI Taxonomy" id="7217"/>
    <lineage>
        <taxon>Eukaryota</taxon>
        <taxon>Metazoa</taxon>
        <taxon>Ecdysozoa</taxon>
        <taxon>Arthropoda</taxon>
        <taxon>Hexapoda</taxon>
        <taxon>Insecta</taxon>
        <taxon>Pterygota</taxon>
        <taxon>Neoptera</taxon>
        <taxon>Endopterygota</taxon>
        <taxon>Diptera</taxon>
        <taxon>Brachycera</taxon>
        <taxon>Muscomorpha</taxon>
        <taxon>Ephydroidea</taxon>
        <taxon>Drosophilidae</taxon>
        <taxon>Drosophila</taxon>
        <taxon>Sophophora</taxon>
    </lineage>
</organism>
<dbReference type="KEGG" id="dan:26515228"/>
<evidence type="ECO:0000313" key="2">
    <source>
        <dbReference type="Proteomes" id="UP000007801"/>
    </source>
</evidence>
<evidence type="ECO:0000313" key="1">
    <source>
        <dbReference type="EMBL" id="KPU72876.1"/>
    </source>
</evidence>
<dbReference type="EMBL" id="CH902623">
    <property type="protein sequence ID" value="KPU72876.1"/>
    <property type="molecule type" value="Genomic_DNA"/>
</dbReference>
<name>A0A0N8NYZ2_DROAN</name>
<proteinExistence type="predicted"/>
<gene>
    <name evidence="1" type="primary">Dana\GF27819</name>
    <name evidence="1" type="ORF">GF27819</name>
</gene>
<dbReference type="Proteomes" id="UP000007801">
    <property type="component" value="Unassembled WGS sequence"/>
</dbReference>
<dbReference type="Gene3D" id="1.20.1170.10">
    <property type="match status" value="1"/>
</dbReference>
<protein>
    <submittedName>
        <fullName evidence="1">Uncharacterized protein, isoform B</fullName>
    </submittedName>
</protein>
<reference evidence="1 2" key="1">
    <citation type="journal article" date="2007" name="Nature">
        <title>Evolution of genes and genomes on the Drosophila phylogeny.</title>
        <authorList>
            <consortium name="Drosophila 12 Genomes Consortium"/>
            <person name="Clark A.G."/>
            <person name="Eisen M.B."/>
            <person name="Smith D.R."/>
            <person name="Bergman C.M."/>
            <person name="Oliver B."/>
            <person name="Markow T.A."/>
            <person name="Kaufman T.C."/>
            <person name="Kellis M."/>
            <person name="Gelbart W."/>
            <person name="Iyer V.N."/>
            <person name="Pollard D.A."/>
            <person name="Sackton T.B."/>
            <person name="Larracuente A.M."/>
            <person name="Singh N.D."/>
            <person name="Abad J.P."/>
            <person name="Abt D.N."/>
            <person name="Adryan B."/>
            <person name="Aguade M."/>
            <person name="Akashi H."/>
            <person name="Anderson W.W."/>
            <person name="Aquadro C.F."/>
            <person name="Ardell D.H."/>
            <person name="Arguello R."/>
            <person name="Artieri C.G."/>
            <person name="Barbash D.A."/>
            <person name="Barker D."/>
            <person name="Barsanti P."/>
            <person name="Batterham P."/>
            <person name="Batzoglou S."/>
            <person name="Begun D."/>
            <person name="Bhutkar A."/>
            <person name="Blanco E."/>
            <person name="Bosak S.A."/>
            <person name="Bradley R.K."/>
            <person name="Brand A.D."/>
            <person name="Brent M.R."/>
            <person name="Brooks A.N."/>
            <person name="Brown R.H."/>
            <person name="Butlin R.K."/>
            <person name="Caggese C."/>
            <person name="Calvi B.R."/>
            <person name="Bernardo de Carvalho A."/>
            <person name="Caspi A."/>
            <person name="Castrezana S."/>
            <person name="Celniker S.E."/>
            <person name="Chang J.L."/>
            <person name="Chapple C."/>
            <person name="Chatterji S."/>
            <person name="Chinwalla A."/>
            <person name="Civetta A."/>
            <person name="Clifton S.W."/>
            <person name="Comeron J.M."/>
            <person name="Costello J.C."/>
            <person name="Coyne J.A."/>
            <person name="Daub J."/>
            <person name="David R.G."/>
            <person name="Delcher A.L."/>
            <person name="Delehaunty K."/>
            <person name="Do C.B."/>
            <person name="Ebling H."/>
            <person name="Edwards K."/>
            <person name="Eickbush T."/>
            <person name="Evans J.D."/>
            <person name="Filipski A."/>
            <person name="Findeiss S."/>
            <person name="Freyhult E."/>
            <person name="Fulton L."/>
            <person name="Fulton R."/>
            <person name="Garcia A.C."/>
            <person name="Gardiner A."/>
            <person name="Garfield D.A."/>
            <person name="Garvin B.E."/>
            <person name="Gibson G."/>
            <person name="Gilbert D."/>
            <person name="Gnerre S."/>
            <person name="Godfrey J."/>
            <person name="Good R."/>
            <person name="Gotea V."/>
            <person name="Gravely B."/>
            <person name="Greenberg A.J."/>
            <person name="Griffiths-Jones S."/>
            <person name="Gross S."/>
            <person name="Guigo R."/>
            <person name="Gustafson E.A."/>
            <person name="Haerty W."/>
            <person name="Hahn M.W."/>
            <person name="Halligan D.L."/>
            <person name="Halpern A.L."/>
            <person name="Halter G.M."/>
            <person name="Han M.V."/>
            <person name="Heger A."/>
            <person name="Hillier L."/>
            <person name="Hinrichs A.S."/>
            <person name="Holmes I."/>
            <person name="Hoskins R.A."/>
            <person name="Hubisz M.J."/>
            <person name="Hultmark D."/>
            <person name="Huntley M.A."/>
            <person name="Jaffe D.B."/>
            <person name="Jagadeeshan S."/>
            <person name="Jeck W.R."/>
            <person name="Johnson J."/>
            <person name="Jones C.D."/>
            <person name="Jordan W.C."/>
            <person name="Karpen G.H."/>
            <person name="Kataoka E."/>
            <person name="Keightley P.D."/>
            <person name="Kheradpour P."/>
            <person name="Kirkness E.F."/>
            <person name="Koerich L.B."/>
            <person name="Kristiansen K."/>
            <person name="Kudrna D."/>
            <person name="Kulathinal R.J."/>
            <person name="Kumar S."/>
            <person name="Kwok R."/>
            <person name="Lander E."/>
            <person name="Langley C.H."/>
            <person name="Lapoint R."/>
            <person name="Lazzaro B.P."/>
            <person name="Lee S.J."/>
            <person name="Levesque L."/>
            <person name="Li R."/>
            <person name="Lin C.F."/>
            <person name="Lin M.F."/>
            <person name="Lindblad-Toh K."/>
            <person name="Llopart A."/>
            <person name="Long M."/>
            <person name="Low L."/>
            <person name="Lozovsky E."/>
            <person name="Lu J."/>
            <person name="Luo M."/>
            <person name="Machado C.A."/>
            <person name="Makalowski W."/>
            <person name="Marzo M."/>
            <person name="Matsuda M."/>
            <person name="Matzkin L."/>
            <person name="McAllister B."/>
            <person name="McBride C.S."/>
            <person name="McKernan B."/>
            <person name="McKernan K."/>
            <person name="Mendez-Lago M."/>
            <person name="Minx P."/>
            <person name="Mollenhauer M.U."/>
            <person name="Montooth K."/>
            <person name="Mount S.M."/>
            <person name="Mu X."/>
            <person name="Myers E."/>
            <person name="Negre B."/>
            <person name="Newfeld S."/>
            <person name="Nielsen R."/>
            <person name="Noor M.A."/>
            <person name="O'Grady P."/>
            <person name="Pachter L."/>
            <person name="Papaceit M."/>
            <person name="Parisi M.J."/>
            <person name="Parisi M."/>
            <person name="Parts L."/>
            <person name="Pedersen J.S."/>
            <person name="Pesole G."/>
            <person name="Phillippy A.M."/>
            <person name="Ponting C.P."/>
            <person name="Pop M."/>
            <person name="Porcelli D."/>
            <person name="Powell J.R."/>
            <person name="Prohaska S."/>
            <person name="Pruitt K."/>
            <person name="Puig M."/>
            <person name="Quesneville H."/>
            <person name="Ram K.R."/>
            <person name="Rand D."/>
            <person name="Rasmussen M.D."/>
            <person name="Reed L.K."/>
            <person name="Reenan R."/>
            <person name="Reily A."/>
            <person name="Remington K.A."/>
            <person name="Rieger T.T."/>
            <person name="Ritchie M.G."/>
            <person name="Robin C."/>
            <person name="Rogers Y.H."/>
            <person name="Rohde C."/>
            <person name="Rozas J."/>
            <person name="Rubenfield M.J."/>
            <person name="Ruiz A."/>
            <person name="Russo S."/>
            <person name="Salzberg S.L."/>
            <person name="Sanchez-Gracia A."/>
            <person name="Saranga D.J."/>
            <person name="Sato H."/>
            <person name="Schaeffer S.W."/>
            <person name="Schatz M.C."/>
            <person name="Schlenke T."/>
            <person name="Schwartz R."/>
            <person name="Segarra C."/>
            <person name="Singh R.S."/>
            <person name="Sirot L."/>
            <person name="Sirota M."/>
            <person name="Sisneros N.B."/>
            <person name="Smith C.D."/>
            <person name="Smith T.F."/>
            <person name="Spieth J."/>
            <person name="Stage D.E."/>
            <person name="Stark A."/>
            <person name="Stephan W."/>
            <person name="Strausberg R.L."/>
            <person name="Strempel S."/>
            <person name="Sturgill D."/>
            <person name="Sutton G."/>
            <person name="Sutton G.G."/>
            <person name="Tao W."/>
            <person name="Teichmann S."/>
            <person name="Tobari Y.N."/>
            <person name="Tomimura Y."/>
            <person name="Tsolas J.M."/>
            <person name="Valente V.L."/>
            <person name="Venter E."/>
            <person name="Venter J.C."/>
            <person name="Vicario S."/>
            <person name="Vieira F.G."/>
            <person name="Vilella A.J."/>
            <person name="Villasante A."/>
            <person name="Walenz B."/>
            <person name="Wang J."/>
            <person name="Wasserman M."/>
            <person name="Watts T."/>
            <person name="Wilson D."/>
            <person name="Wilson R.K."/>
            <person name="Wing R.A."/>
            <person name="Wolfner M.F."/>
            <person name="Wong A."/>
            <person name="Wong G.K."/>
            <person name="Wu C.I."/>
            <person name="Wu G."/>
            <person name="Yamamoto D."/>
            <person name="Yang H.P."/>
            <person name="Yang S.P."/>
            <person name="Yorke J.A."/>
            <person name="Yoshida K."/>
            <person name="Zdobnov E."/>
            <person name="Zhang P."/>
            <person name="Zhang Y."/>
            <person name="Zimin A.V."/>
            <person name="Baldwin J."/>
            <person name="Abdouelleil A."/>
            <person name="Abdulkadir J."/>
            <person name="Abebe A."/>
            <person name="Abera B."/>
            <person name="Abreu J."/>
            <person name="Acer S.C."/>
            <person name="Aftuck L."/>
            <person name="Alexander A."/>
            <person name="An P."/>
            <person name="Anderson E."/>
            <person name="Anderson S."/>
            <person name="Arachi H."/>
            <person name="Azer M."/>
            <person name="Bachantsang P."/>
            <person name="Barry A."/>
            <person name="Bayul T."/>
            <person name="Berlin A."/>
            <person name="Bessette D."/>
            <person name="Bloom T."/>
            <person name="Blye J."/>
            <person name="Boguslavskiy L."/>
            <person name="Bonnet C."/>
            <person name="Boukhgalter B."/>
            <person name="Bourzgui I."/>
            <person name="Brown A."/>
            <person name="Cahill P."/>
            <person name="Channer S."/>
            <person name="Cheshatsang Y."/>
            <person name="Chuda L."/>
            <person name="Citroen M."/>
            <person name="Collymore A."/>
            <person name="Cooke P."/>
            <person name="Costello M."/>
            <person name="D'Aco K."/>
            <person name="Daza R."/>
            <person name="De Haan G."/>
            <person name="DeGray S."/>
            <person name="DeMaso C."/>
            <person name="Dhargay N."/>
            <person name="Dooley K."/>
            <person name="Dooley E."/>
            <person name="Doricent M."/>
            <person name="Dorje P."/>
            <person name="Dorjee K."/>
            <person name="Dupes A."/>
            <person name="Elong R."/>
            <person name="Falk J."/>
            <person name="Farina A."/>
            <person name="Faro S."/>
            <person name="Ferguson D."/>
            <person name="Fisher S."/>
            <person name="Foley C.D."/>
            <person name="Franke A."/>
            <person name="Friedrich D."/>
            <person name="Gadbois L."/>
            <person name="Gearin G."/>
            <person name="Gearin C.R."/>
            <person name="Giannoukos G."/>
            <person name="Goode T."/>
            <person name="Graham J."/>
            <person name="Grandbois E."/>
            <person name="Grewal S."/>
            <person name="Gyaltsen K."/>
            <person name="Hafez N."/>
            <person name="Hagos B."/>
            <person name="Hall J."/>
            <person name="Henson C."/>
            <person name="Hollinger A."/>
            <person name="Honan T."/>
            <person name="Huard M.D."/>
            <person name="Hughes L."/>
            <person name="Hurhula B."/>
            <person name="Husby M.E."/>
            <person name="Kamat A."/>
            <person name="Kanga B."/>
            <person name="Kashin S."/>
            <person name="Khazanovich D."/>
            <person name="Kisner P."/>
            <person name="Lance K."/>
            <person name="Lara M."/>
            <person name="Lee W."/>
            <person name="Lennon N."/>
            <person name="Letendre F."/>
            <person name="LeVine R."/>
            <person name="Lipovsky A."/>
            <person name="Liu X."/>
            <person name="Liu J."/>
            <person name="Liu S."/>
            <person name="Lokyitsang T."/>
            <person name="Lokyitsang Y."/>
            <person name="Lubonja R."/>
            <person name="Lui A."/>
            <person name="MacDonald P."/>
            <person name="Magnisalis V."/>
            <person name="Maru K."/>
            <person name="Matthews C."/>
            <person name="McCusker W."/>
            <person name="McDonough S."/>
            <person name="Mehta T."/>
            <person name="Meldrim J."/>
            <person name="Meneus L."/>
            <person name="Mihai O."/>
            <person name="Mihalev A."/>
            <person name="Mihova T."/>
            <person name="Mittelman R."/>
            <person name="Mlenga V."/>
            <person name="Montmayeur A."/>
            <person name="Mulrain L."/>
            <person name="Navidi A."/>
            <person name="Naylor J."/>
            <person name="Negash T."/>
            <person name="Nguyen T."/>
            <person name="Nguyen N."/>
            <person name="Nicol R."/>
            <person name="Norbu C."/>
            <person name="Norbu N."/>
            <person name="Novod N."/>
            <person name="O'Neill B."/>
            <person name="Osman S."/>
            <person name="Markiewicz E."/>
            <person name="Oyono O.L."/>
            <person name="Patti C."/>
            <person name="Phunkhang P."/>
            <person name="Pierre F."/>
            <person name="Priest M."/>
            <person name="Raghuraman S."/>
            <person name="Rege F."/>
            <person name="Reyes R."/>
            <person name="Rise C."/>
            <person name="Rogov P."/>
            <person name="Ross K."/>
            <person name="Ryan E."/>
            <person name="Settipalli S."/>
            <person name="Shea T."/>
            <person name="Sherpa N."/>
            <person name="Shi L."/>
            <person name="Shih D."/>
            <person name="Sparrow T."/>
            <person name="Spaulding J."/>
            <person name="Stalker J."/>
            <person name="Stange-Thomann N."/>
            <person name="Stavropoulos S."/>
            <person name="Stone C."/>
            <person name="Strader C."/>
            <person name="Tesfaye S."/>
            <person name="Thomson T."/>
            <person name="Thoulutsang Y."/>
            <person name="Thoulutsang D."/>
            <person name="Topham K."/>
            <person name="Topping I."/>
            <person name="Tsamla T."/>
            <person name="Vassiliev H."/>
            <person name="Vo A."/>
            <person name="Wangchuk T."/>
            <person name="Wangdi T."/>
            <person name="Weiand M."/>
            <person name="Wilkinson J."/>
            <person name="Wilson A."/>
            <person name="Yadav S."/>
            <person name="Young G."/>
            <person name="Yu Q."/>
            <person name="Zembek L."/>
            <person name="Zhong D."/>
            <person name="Zimmer A."/>
            <person name="Zwirko Z."/>
            <person name="Jaffe D.B."/>
            <person name="Alvarez P."/>
            <person name="Brockman W."/>
            <person name="Butler J."/>
            <person name="Chin C."/>
            <person name="Gnerre S."/>
            <person name="Grabherr M."/>
            <person name="Kleber M."/>
            <person name="Mauceli E."/>
            <person name="MacCallum I."/>
        </authorList>
    </citation>
    <scope>NUCLEOTIDE SEQUENCE [LARGE SCALE GENOMIC DNA]</scope>
    <source>
        <strain evidence="2">Tucson 14024-0371.13</strain>
    </source>
</reference>
<dbReference type="SMR" id="A0A0N8NYZ2"/>
<dbReference type="InParanoid" id="A0A0N8NYZ2"/>
<sequence length="291" mass="33438">MVNITNGLLMLLSFVQHQSEFDRKVKFTELDNAIGQIDISMKDFPATPNDKLNEARSLNEAAQLSYHQSVSPLVGWCNVAINNFGILIPHIKDGSLSNQNKDFIFLLIDNTLHEGLEKTAQSIVLLNDVQRKSSRVVNLFYSIKHDVYNDYGKQKVNLDAQMQDLKETQSTYNTLSYIPIVNVFSYIADKAGRNEEKRHLLRENILNIENKLKRIIENIMVATEISKTGVNPNLERDDTNLSSLRGKTYGADNTKNFLKLDFLPLRTRYADILQELTNQCRDYNLWHESRN</sequence>
<keyword evidence="2" id="KW-1185">Reference proteome</keyword>
<dbReference type="InterPro" id="IPR027018">
    <property type="entry name" value="Hemolysin_E"/>
</dbReference>
<dbReference type="GO" id="GO:0044179">
    <property type="term" value="P:hemolysis in another organism"/>
    <property type="evidence" value="ECO:0007669"/>
    <property type="project" value="InterPro"/>
</dbReference>